<keyword evidence="1" id="KW-0732">Signal</keyword>
<proteinExistence type="predicted"/>
<keyword evidence="3" id="KW-1185">Reference proteome</keyword>
<feature type="signal peptide" evidence="1">
    <location>
        <begin position="1"/>
        <end position="24"/>
    </location>
</feature>
<feature type="chain" id="PRO_5032869268" evidence="1">
    <location>
        <begin position="25"/>
        <end position="112"/>
    </location>
</feature>
<evidence type="ECO:0000256" key="1">
    <source>
        <dbReference type="SAM" id="SignalP"/>
    </source>
</evidence>
<name>A0A811U3A1_CERCA</name>
<protein>
    <submittedName>
        <fullName evidence="2">(Mediterranean fruit fly) hypothetical protein</fullName>
    </submittedName>
</protein>
<reference evidence="2" key="1">
    <citation type="submission" date="2020-11" db="EMBL/GenBank/DDBJ databases">
        <authorList>
            <person name="Whitehead M."/>
        </authorList>
    </citation>
    <scope>NUCLEOTIDE SEQUENCE</scope>
    <source>
        <strain evidence="2">EGII</strain>
    </source>
</reference>
<dbReference type="Proteomes" id="UP000606786">
    <property type="component" value="Unassembled WGS sequence"/>
</dbReference>
<organism evidence="2 3">
    <name type="scientific">Ceratitis capitata</name>
    <name type="common">Mediterranean fruit fly</name>
    <name type="synonym">Tephritis capitata</name>
    <dbReference type="NCBI Taxonomy" id="7213"/>
    <lineage>
        <taxon>Eukaryota</taxon>
        <taxon>Metazoa</taxon>
        <taxon>Ecdysozoa</taxon>
        <taxon>Arthropoda</taxon>
        <taxon>Hexapoda</taxon>
        <taxon>Insecta</taxon>
        <taxon>Pterygota</taxon>
        <taxon>Neoptera</taxon>
        <taxon>Endopterygota</taxon>
        <taxon>Diptera</taxon>
        <taxon>Brachycera</taxon>
        <taxon>Muscomorpha</taxon>
        <taxon>Tephritoidea</taxon>
        <taxon>Tephritidae</taxon>
        <taxon>Ceratitis</taxon>
        <taxon>Ceratitis</taxon>
    </lineage>
</organism>
<evidence type="ECO:0000313" key="3">
    <source>
        <dbReference type="Proteomes" id="UP000606786"/>
    </source>
</evidence>
<dbReference type="AlphaFoldDB" id="A0A811U3A1"/>
<evidence type="ECO:0000313" key="2">
    <source>
        <dbReference type="EMBL" id="CAD6992517.1"/>
    </source>
</evidence>
<dbReference type="EMBL" id="CAJHJT010000001">
    <property type="protein sequence ID" value="CAD6992517.1"/>
    <property type="molecule type" value="Genomic_DNA"/>
</dbReference>
<gene>
    <name evidence="2" type="ORF">CCAP1982_LOCUS1366</name>
</gene>
<accession>A0A811U3A1</accession>
<comment type="caution">
    <text evidence="2">The sequence shown here is derived from an EMBL/GenBank/DDBJ whole genome shotgun (WGS) entry which is preliminary data.</text>
</comment>
<sequence length="112" mass="11910">MPSYDAKTTELLLLSALLLRDCLCVKIFGNSPNATPTVSRLTAQQSLTPVGCSCSCTSDSESNRKAAERLIYTDVDTQASKAGEADTQARLSYFVIMTTYQAYTSAAAAAAL</sequence>